<evidence type="ECO:0000313" key="6">
    <source>
        <dbReference type="EMBL" id="GAA1702258.1"/>
    </source>
</evidence>
<evidence type="ECO:0000256" key="4">
    <source>
        <dbReference type="ARBA" id="ARBA00022840"/>
    </source>
</evidence>
<dbReference type="Pfam" id="PF00005">
    <property type="entry name" value="ABC_tran"/>
    <property type="match status" value="1"/>
</dbReference>
<proteinExistence type="inferred from homology"/>
<dbReference type="EMBL" id="BAAAPL010000002">
    <property type="protein sequence ID" value="GAA1702258.1"/>
    <property type="molecule type" value="Genomic_DNA"/>
</dbReference>
<dbReference type="PANTHER" id="PTHR43335:SF4">
    <property type="entry name" value="ABC TRANSPORTER, ATP-BINDING PROTEIN"/>
    <property type="match status" value="1"/>
</dbReference>
<keyword evidence="7" id="KW-1185">Reference proteome</keyword>
<organism evidence="6 7">
    <name type="scientific">Microbacterium sediminicola</name>
    <dbReference type="NCBI Taxonomy" id="415210"/>
    <lineage>
        <taxon>Bacteria</taxon>
        <taxon>Bacillati</taxon>
        <taxon>Actinomycetota</taxon>
        <taxon>Actinomycetes</taxon>
        <taxon>Micrococcales</taxon>
        <taxon>Microbacteriaceae</taxon>
        <taxon>Microbacterium</taxon>
    </lineage>
</organism>
<feature type="domain" description="ABC transporter" evidence="5">
    <location>
        <begin position="4"/>
        <end position="230"/>
    </location>
</feature>
<keyword evidence="4" id="KW-0067">ATP-binding</keyword>
<dbReference type="Proteomes" id="UP001501690">
    <property type="component" value="Unassembled WGS sequence"/>
</dbReference>
<comment type="similarity">
    <text evidence="1">Belongs to the ABC transporter superfamily.</text>
</comment>
<gene>
    <name evidence="6" type="ORF">GCM10009808_20240</name>
</gene>
<dbReference type="InterPro" id="IPR017871">
    <property type="entry name" value="ABC_transporter-like_CS"/>
</dbReference>
<dbReference type="PROSITE" id="PS50893">
    <property type="entry name" value="ABC_TRANSPORTER_2"/>
    <property type="match status" value="1"/>
</dbReference>
<accession>A0ABP4UCL1</accession>
<keyword evidence="2" id="KW-0813">Transport</keyword>
<reference evidence="7" key="1">
    <citation type="journal article" date="2019" name="Int. J. Syst. Evol. Microbiol.">
        <title>The Global Catalogue of Microorganisms (GCM) 10K type strain sequencing project: providing services to taxonomists for standard genome sequencing and annotation.</title>
        <authorList>
            <consortium name="The Broad Institute Genomics Platform"/>
            <consortium name="The Broad Institute Genome Sequencing Center for Infectious Disease"/>
            <person name="Wu L."/>
            <person name="Ma J."/>
        </authorList>
    </citation>
    <scope>NUCLEOTIDE SEQUENCE [LARGE SCALE GENOMIC DNA]</scope>
    <source>
        <strain evidence="7">JCM 15577</strain>
    </source>
</reference>
<protein>
    <recommendedName>
        <fullName evidence="5">ABC transporter domain-containing protein</fullName>
    </recommendedName>
</protein>
<dbReference type="PROSITE" id="PS00211">
    <property type="entry name" value="ABC_TRANSPORTER_1"/>
    <property type="match status" value="1"/>
</dbReference>
<comment type="caution">
    <text evidence="6">The sequence shown here is derived from an EMBL/GenBank/DDBJ whole genome shotgun (WGS) entry which is preliminary data.</text>
</comment>
<evidence type="ECO:0000256" key="2">
    <source>
        <dbReference type="ARBA" id="ARBA00022448"/>
    </source>
</evidence>
<dbReference type="Gene3D" id="3.40.50.300">
    <property type="entry name" value="P-loop containing nucleotide triphosphate hydrolases"/>
    <property type="match status" value="1"/>
</dbReference>
<name>A0ABP4UCL1_9MICO</name>
<dbReference type="SMART" id="SM00382">
    <property type="entry name" value="AAA"/>
    <property type="match status" value="1"/>
</dbReference>
<dbReference type="PANTHER" id="PTHR43335">
    <property type="entry name" value="ABC TRANSPORTER, ATP-BINDING PROTEIN"/>
    <property type="match status" value="1"/>
</dbReference>
<keyword evidence="3" id="KW-0547">Nucleotide-binding</keyword>
<dbReference type="RefSeq" id="WP_344072188.1">
    <property type="nucleotide sequence ID" value="NZ_BAAAPL010000002.1"/>
</dbReference>
<dbReference type="SUPFAM" id="SSF52540">
    <property type="entry name" value="P-loop containing nucleoside triphosphate hydrolases"/>
    <property type="match status" value="1"/>
</dbReference>
<evidence type="ECO:0000256" key="3">
    <source>
        <dbReference type="ARBA" id="ARBA00022741"/>
    </source>
</evidence>
<dbReference type="InterPro" id="IPR027417">
    <property type="entry name" value="P-loop_NTPase"/>
</dbReference>
<sequence length="238" mass="26051">MSVMELRRATRRFRTGAGVADLSLVVDAGQIVALVGLNGAGKTTLQRMLLGMLRPDAGDVLWDGIPRARTTTASWRTVGHVIETPLAYGELTVTQNLRLAARLRGAPVEVVETALERFRLRPLAGRRVRQLSLGNRQRVGLAAALMHAPNHVILDEPTNALDPAGVLLLRDVLLERRAAGAAILVSSHHLDEVARIADRVVLMNAGRLIGELDPQVTDIEHVFFERIRLDDEAREEPA</sequence>
<evidence type="ECO:0000259" key="5">
    <source>
        <dbReference type="PROSITE" id="PS50893"/>
    </source>
</evidence>
<dbReference type="InterPro" id="IPR003439">
    <property type="entry name" value="ABC_transporter-like_ATP-bd"/>
</dbReference>
<dbReference type="InterPro" id="IPR003593">
    <property type="entry name" value="AAA+_ATPase"/>
</dbReference>
<evidence type="ECO:0000256" key="1">
    <source>
        <dbReference type="ARBA" id="ARBA00005417"/>
    </source>
</evidence>
<evidence type="ECO:0000313" key="7">
    <source>
        <dbReference type="Proteomes" id="UP001501690"/>
    </source>
</evidence>